<gene>
    <name evidence="3" type="ORF">GX656_03010</name>
</gene>
<evidence type="ECO:0000256" key="1">
    <source>
        <dbReference type="SAM" id="MobiDB-lite"/>
    </source>
</evidence>
<dbReference type="Proteomes" id="UP000545876">
    <property type="component" value="Unassembled WGS sequence"/>
</dbReference>
<organism evidence="3 4">
    <name type="scientific">Candidatus Dojkabacteria bacterium</name>
    <dbReference type="NCBI Taxonomy" id="2099670"/>
    <lineage>
        <taxon>Bacteria</taxon>
        <taxon>Candidatus Dojkabacteria</taxon>
    </lineage>
</organism>
<sequence length="88" mass="9571">MSIKNISLVVVGALILGVVGGFLANSIVVGILLPVLLIVFYVMWKYMKSEPQGGGKEGEILEGVQTKNSQNIHSPKQPTYYQAPKDRV</sequence>
<keyword evidence="2" id="KW-1133">Transmembrane helix</keyword>
<keyword evidence="2" id="KW-0472">Membrane</keyword>
<comment type="caution">
    <text evidence="3">The sequence shown here is derived from an EMBL/GenBank/DDBJ whole genome shotgun (WGS) entry which is preliminary data.</text>
</comment>
<feature type="region of interest" description="Disordered" evidence="1">
    <location>
        <begin position="66"/>
        <end position="88"/>
    </location>
</feature>
<dbReference type="EMBL" id="JAAZBX010000011">
    <property type="protein sequence ID" value="NLD25585.1"/>
    <property type="molecule type" value="Genomic_DNA"/>
</dbReference>
<evidence type="ECO:0000313" key="4">
    <source>
        <dbReference type="Proteomes" id="UP000545876"/>
    </source>
</evidence>
<evidence type="ECO:0000313" key="3">
    <source>
        <dbReference type="EMBL" id="NLD25585.1"/>
    </source>
</evidence>
<accession>A0A847D0Y4</accession>
<feature type="transmembrane region" description="Helical" evidence="2">
    <location>
        <begin position="6"/>
        <end position="39"/>
    </location>
</feature>
<name>A0A847D0Y4_9BACT</name>
<keyword evidence="2" id="KW-0812">Transmembrane</keyword>
<feature type="compositionally biased region" description="Polar residues" evidence="1">
    <location>
        <begin position="66"/>
        <end position="80"/>
    </location>
</feature>
<evidence type="ECO:0000256" key="2">
    <source>
        <dbReference type="SAM" id="Phobius"/>
    </source>
</evidence>
<reference evidence="3 4" key="1">
    <citation type="journal article" date="2020" name="Biotechnol. Biofuels">
        <title>New insights from the biogas microbiome by comprehensive genome-resolved metagenomics of nearly 1600 species originating from multiple anaerobic digesters.</title>
        <authorList>
            <person name="Campanaro S."/>
            <person name="Treu L."/>
            <person name="Rodriguez-R L.M."/>
            <person name="Kovalovszki A."/>
            <person name="Ziels R.M."/>
            <person name="Maus I."/>
            <person name="Zhu X."/>
            <person name="Kougias P.G."/>
            <person name="Basile A."/>
            <person name="Luo G."/>
            <person name="Schluter A."/>
            <person name="Konstantinidis K.T."/>
            <person name="Angelidaki I."/>
        </authorList>
    </citation>
    <scope>NUCLEOTIDE SEQUENCE [LARGE SCALE GENOMIC DNA]</scope>
    <source>
        <strain evidence="3">AS06rmzACSIP_65</strain>
    </source>
</reference>
<proteinExistence type="predicted"/>
<protein>
    <submittedName>
        <fullName evidence="3">Uncharacterized protein</fullName>
    </submittedName>
</protein>
<dbReference type="AlphaFoldDB" id="A0A847D0Y4"/>